<keyword evidence="2" id="KW-1185">Reference proteome</keyword>
<dbReference type="OrthoDB" id="2417771at2"/>
<dbReference type="STRING" id="1855823.MCCS_18910"/>
<dbReference type="GeneID" id="35295983"/>
<evidence type="ECO:0000313" key="2">
    <source>
        <dbReference type="Proteomes" id="UP000194154"/>
    </source>
</evidence>
<proteinExistence type="predicted"/>
<name>A0A1W7AD33_9STAP</name>
<gene>
    <name evidence="1" type="ORF">MCCS_18910</name>
</gene>
<organism evidence="1 2">
    <name type="scientific">Macrococcoides canis</name>
    <dbReference type="NCBI Taxonomy" id="1855823"/>
    <lineage>
        <taxon>Bacteria</taxon>
        <taxon>Bacillati</taxon>
        <taxon>Bacillota</taxon>
        <taxon>Bacilli</taxon>
        <taxon>Bacillales</taxon>
        <taxon>Staphylococcaceae</taxon>
        <taxon>Macrococcoides</taxon>
    </lineage>
</organism>
<dbReference type="AlphaFoldDB" id="A0A1W7AD33"/>
<dbReference type="KEGG" id="mcak:MCCS_18910"/>
<dbReference type="RefSeq" id="WP_086043071.1">
    <property type="nucleotide sequence ID" value="NZ_CBCRZA010000004.1"/>
</dbReference>
<evidence type="ECO:0000313" key="1">
    <source>
        <dbReference type="EMBL" id="ARQ07518.1"/>
    </source>
</evidence>
<protein>
    <submittedName>
        <fullName evidence="1">Uncharacterized protein</fullName>
    </submittedName>
</protein>
<accession>A0A1W7AD33</accession>
<dbReference type="EMBL" id="CP021059">
    <property type="protein sequence ID" value="ARQ07518.1"/>
    <property type="molecule type" value="Genomic_DNA"/>
</dbReference>
<reference evidence="1 2" key="1">
    <citation type="journal article" date="2017" name="Int. J. Syst. Evol. Microbiol.">
        <title>Macrococcus canis sp. nov., a skin bacterium associated with infections in dogs.</title>
        <authorList>
            <person name="Gobeli Brawand S."/>
            <person name="Cotting K."/>
            <person name="Gomez-Sanz E."/>
            <person name="Collaud A."/>
            <person name="Thomann A."/>
            <person name="Brodard I."/>
            <person name="Rodriguez-Campos S."/>
            <person name="Strauss C."/>
            <person name="Perreten V."/>
        </authorList>
    </citation>
    <scope>NUCLEOTIDE SEQUENCE [LARGE SCALE GENOMIC DNA]</scope>
    <source>
        <strain evidence="1 2">KM45013</strain>
    </source>
</reference>
<dbReference type="Proteomes" id="UP000194154">
    <property type="component" value="Chromosome"/>
</dbReference>
<sequence length="176" mass="21379">MPSIISAGHDILNKQLSPFIQFENQHRVRFYEPRLTYFKYRKLVDHIFGGDVNLLYLSSGYKKRNFRLWTVLNITNYQEYNVAHREFPKIQMTNINHLSKSEAVNYIRYTKVKENYPFISYLYNDETFIRLSPFYIDVISHDTSLIEWIKHEFERDFAHDFDIDEVITEEEWYGKV</sequence>